<dbReference type="EMBL" id="JAEPRD010000360">
    <property type="protein sequence ID" value="KAG2191731.1"/>
    <property type="molecule type" value="Genomic_DNA"/>
</dbReference>
<gene>
    <name evidence="2" type="ORF">INT47_002955</name>
</gene>
<comment type="caution">
    <text evidence="2">The sequence shown here is derived from an EMBL/GenBank/DDBJ whole genome shotgun (WGS) entry which is preliminary data.</text>
</comment>
<evidence type="ECO:0000313" key="2">
    <source>
        <dbReference type="EMBL" id="KAG2191731.1"/>
    </source>
</evidence>
<keyword evidence="3" id="KW-1185">Reference proteome</keyword>
<feature type="region of interest" description="Disordered" evidence="1">
    <location>
        <begin position="113"/>
        <end position="265"/>
    </location>
</feature>
<feature type="compositionally biased region" description="Pro residues" evidence="1">
    <location>
        <begin position="171"/>
        <end position="201"/>
    </location>
</feature>
<reference evidence="2" key="1">
    <citation type="submission" date="2020-12" db="EMBL/GenBank/DDBJ databases">
        <title>Metabolic potential, ecology and presence of endohyphal bacteria is reflected in genomic diversity of Mucoromycotina.</title>
        <authorList>
            <person name="Muszewska A."/>
            <person name="Okrasinska A."/>
            <person name="Steczkiewicz K."/>
            <person name="Drgas O."/>
            <person name="Orlowska M."/>
            <person name="Perlinska-Lenart U."/>
            <person name="Aleksandrzak-Piekarczyk T."/>
            <person name="Szatraj K."/>
            <person name="Zielenkiewicz U."/>
            <person name="Pilsyk S."/>
            <person name="Malc E."/>
            <person name="Mieczkowski P."/>
            <person name="Kruszewska J.S."/>
            <person name="Biernat P."/>
            <person name="Pawlowska J."/>
        </authorList>
    </citation>
    <scope>NUCLEOTIDE SEQUENCE</scope>
    <source>
        <strain evidence="2">WA0000017839</strain>
    </source>
</reference>
<evidence type="ECO:0000256" key="1">
    <source>
        <dbReference type="SAM" id="MobiDB-lite"/>
    </source>
</evidence>
<organism evidence="2 3">
    <name type="scientific">Mucor saturninus</name>
    <dbReference type="NCBI Taxonomy" id="64648"/>
    <lineage>
        <taxon>Eukaryota</taxon>
        <taxon>Fungi</taxon>
        <taxon>Fungi incertae sedis</taxon>
        <taxon>Mucoromycota</taxon>
        <taxon>Mucoromycotina</taxon>
        <taxon>Mucoromycetes</taxon>
        <taxon>Mucorales</taxon>
        <taxon>Mucorineae</taxon>
        <taxon>Mucoraceae</taxon>
        <taxon>Mucor</taxon>
    </lineage>
</organism>
<accession>A0A8H7QHT1</accession>
<proteinExistence type="predicted"/>
<dbReference type="AlphaFoldDB" id="A0A8H7QHT1"/>
<dbReference type="Proteomes" id="UP000603453">
    <property type="component" value="Unassembled WGS sequence"/>
</dbReference>
<feature type="compositionally biased region" description="Pro residues" evidence="1">
    <location>
        <begin position="251"/>
        <end position="265"/>
    </location>
</feature>
<protein>
    <submittedName>
        <fullName evidence="2">Uncharacterized protein</fullName>
    </submittedName>
</protein>
<sequence>MQFQTTIVAILIPSSVRRMNDRYMSNLYDVYTGIVCCEVEIPTTIYETQLPSLTVFAHFVMMTGVIMPRTIMADFLGLVPDTRLRIEALSLFVLPPSMPANINEDMVGHAFVGPMQLDPGTPEGDFIMNLGENPPRSPPFQASHRHQRSPTPPTPSTPTPPTPSGGTTPHSPAPSPSPLPPSPTPPPPPPTTTPRLPPRSPSTPTSSSPSSQGSTTRKRTQRDPVTGRFKKSKPDSQSNQAAMKAFLKRFGPPPPPPPSPPPPTV</sequence>
<feature type="compositionally biased region" description="Pro residues" evidence="1">
    <location>
        <begin position="150"/>
        <end position="163"/>
    </location>
</feature>
<feature type="compositionally biased region" description="Low complexity" evidence="1">
    <location>
        <begin position="202"/>
        <end position="215"/>
    </location>
</feature>
<evidence type="ECO:0000313" key="3">
    <source>
        <dbReference type="Proteomes" id="UP000603453"/>
    </source>
</evidence>
<name>A0A8H7QHT1_9FUNG</name>